<reference evidence="1 2" key="1">
    <citation type="submission" date="2016-02" db="EMBL/GenBank/DDBJ databases">
        <authorList>
            <person name="Wen L."/>
            <person name="He K."/>
            <person name="Yang H."/>
        </authorList>
    </citation>
    <scope>NUCLEOTIDE SEQUENCE [LARGE SCALE GENOMIC DNA]</scope>
    <source>
        <strain evidence="1 2">KLE1704</strain>
    </source>
</reference>
<proteinExistence type="predicted"/>
<dbReference type="AlphaFoldDB" id="A0A139L2J3"/>
<organism evidence="1">
    <name type="scientific">Bacteroides intestinalis</name>
    <dbReference type="NCBI Taxonomy" id="329854"/>
    <lineage>
        <taxon>Bacteria</taxon>
        <taxon>Pseudomonadati</taxon>
        <taxon>Bacteroidota</taxon>
        <taxon>Bacteroidia</taxon>
        <taxon>Bacteroidales</taxon>
        <taxon>Bacteroidaceae</taxon>
        <taxon>Bacteroides</taxon>
    </lineage>
</organism>
<sequence>MVVMRYIVIIYYVLIEGEQVFETLNINKNIEANSPEEAIGIAYNLFKAEAPDECYIVSIIPNPAS</sequence>
<dbReference type="EMBL" id="LTDF01000136">
    <property type="protein sequence ID" value="KXT45655.1"/>
    <property type="molecule type" value="Genomic_DNA"/>
</dbReference>
<evidence type="ECO:0000313" key="1">
    <source>
        <dbReference type="EMBL" id="KXT45655.1"/>
    </source>
</evidence>
<dbReference type="PATRIC" id="fig|329854.7.peg.3572"/>
<gene>
    <name evidence="1" type="ORF">HMPREF2531_03507</name>
</gene>
<name>A0A139L2J3_9BACE</name>
<accession>A0A139L2J3</accession>
<dbReference type="Proteomes" id="UP000070319">
    <property type="component" value="Unassembled WGS sequence"/>
</dbReference>
<comment type="caution">
    <text evidence="1">The sequence shown here is derived from an EMBL/GenBank/DDBJ whole genome shotgun (WGS) entry which is preliminary data.</text>
</comment>
<protein>
    <submittedName>
        <fullName evidence="1">Uncharacterized protein</fullName>
    </submittedName>
</protein>
<evidence type="ECO:0000313" key="2">
    <source>
        <dbReference type="Proteomes" id="UP000070319"/>
    </source>
</evidence>